<comment type="caution">
    <text evidence="2">The sequence shown here is derived from an EMBL/GenBank/DDBJ whole genome shotgun (WGS) entry which is preliminary data.</text>
</comment>
<dbReference type="SUPFAM" id="SSF159888">
    <property type="entry name" value="YdhG-like"/>
    <property type="match status" value="1"/>
</dbReference>
<reference evidence="2" key="1">
    <citation type="submission" date="2019-10" db="EMBL/GenBank/DDBJ databases">
        <title>Draft genome sequence of Panacibacter sp. KCS-6.</title>
        <authorList>
            <person name="Yim K.J."/>
        </authorList>
    </citation>
    <scope>NUCLEOTIDE SEQUENCE</scope>
    <source>
        <strain evidence="2">KCS-6</strain>
    </source>
</reference>
<protein>
    <recommendedName>
        <fullName evidence="1">YdhG-like domain-containing protein</fullName>
    </recommendedName>
</protein>
<gene>
    <name evidence="2" type="ORF">GD597_18480</name>
</gene>
<feature type="domain" description="YdhG-like" evidence="1">
    <location>
        <begin position="23"/>
        <end position="112"/>
    </location>
</feature>
<dbReference type="Pfam" id="PF08818">
    <property type="entry name" value="DUF1801"/>
    <property type="match status" value="1"/>
</dbReference>
<evidence type="ECO:0000313" key="2">
    <source>
        <dbReference type="EMBL" id="NNV57466.1"/>
    </source>
</evidence>
<proteinExistence type="predicted"/>
<dbReference type="EMBL" id="WHPF01000015">
    <property type="protein sequence ID" value="NNV57466.1"/>
    <property type="molecule type" value="Genomic_DNA"/>
</dbReference>
<sequence length="126" mass="13889">MLAIKPTNVDEYIAAFPNETQIVLQQVRAAIQKAAPQATEVISYQMPAYKGNGILVYFAGYKNHIGFYPTALGIAAFKDELSVYKGAKGSVQFPLNQPMPLKLITKIVQFRVKDDAAKTKKKAPTK</sequence>
<organism evidence="2 3">
    <name type="scientific">Limnovirga soli</name>
    <dbReference type="NCBI Taxonomy" id="2656915"/>
    <lineage>
        <taxon>Bacteria</taxon>
        <taxon>Pseudomonadati</taxon>
        <taxon>Bacteroidota</taxon>
        <taxon>Chitinophagia</taxon>
        <taxon>Chitinophagales</taxon>
        <taxon>Chitinophagaceae</taxon>
        <taxon>Limnovirga</taxon>
    </lineage>
</organism>
<evidence type="ECO:0000313" key="3">
    <source>
        <dbReference type="Proteomes" id="UP000598971"/>
    </source>
</evidence>
<dbReference type="Proteomes" id="UP000598971">
    <property type="component" value="Unassembled WGS sequence"/>
</dbReference>
<dbReference type="AlphaFoldDB" id="A0A8J8FKC3"/>
<dbReference type="RefSeq" id="WP_171609412.1">
    <property type="nucleotide sequence ID" value="NZ_WHPF01000015.1"/>
</dbReference>
<name>A0A8J8FKC3_9BACT</name>
<dbReference type="Gene3D" id="3.90.1150.200">
    <property type="match status" value="1"/>
</dbReference>
<dbReference type="InterPro" id="IPR014922">
    <property type="entry name" value="YdhG-like"/>
</dbReference>
<accession>A0A8J8FKC3</accession>
<keyword evidence="3" id="KW-1185">Reference proteome</keyword>
<evidence type="ECO:0000259" key="1">
    <source>
        <dbReference type="Pfam" id="PF08818"/>
    </source>
</evidence>